<gene>
    <name evidence="2" type="ORF">CEY02_14125</name>
</gene>
<dbReference type="Pfam" id="PF01381">
    <property type="entry name" value="HTH_3"/>
    <property type="match status" value="1"/>
</dbReference>
<reference evidence="2 3" key="1">
    <citation type="submission" date="2017-06" db="EMBL/GenBank/DDBJ databases">
        <title>Draft Genome Sequence of Bacillus sp Strain 36R Isolated from saline sediment at Atanasia, Sonora, Mexico.</title>
        <authorList>
            <person name="Sanchez Diaz R."/>
            <person name="Quiroz Macias M.E."/>
            <person name="Ibarra Gamez J.C."/>
            <person name="Enciso Ibarra J."/>
            <person name="Gomez Gil B."/>
            <person name="Galaviz Silva L."/>
        </authorList>
    </citation>
    <scope>NUCLEOTIDE SEQUENCE [LARGE SCALE GENOMIC DNA]</scope>
    <source>
        <strain evidence="2 3">36R_ATNSAL</strain>
    </source>
</reference>
<dbReference type="GO" id="GO:0003677">
    <property type="term" value="F:DNA binding"/>
    <property type="evidence" value="ECO:0007669"/>
    <property type="project" value="InterPro"/>
</dbReference>
<evidence type="ECO:0000313" key="2">
    <source>
        <dbReference type="EMBL" id="PCK20307.1"/>
    </source>
</evidence>
<name>A0A2A5ITK3_BACPU</name>
<dbReference type="OrthoDB" id="9808239at2"/>
<dbReference type="SMART" id="SM00530">
    <property type="entry name" value="HTH_XRE"/>
    <property type="match status" value="1"/>
</dbReference>
<dbReference type="EMBL" id="NKHG01000100">
    <property type="protein sequence ID" value="PCK20307.1"/>
    <property type="molecule type" value="Genomic_DNA"/>
</dbReference>
<dbReference type="Gene3D" id="1.10.260.40">
    <property type="entry name" value="lambda repressor-like DNA-binding domains"/>
    <property type="match status" value="1"/>
</dbReference>
<evidence type="ECO:0000313" key="3">
    <source>
        <dbReference type="Proteomes" id="UP000228754"/>
    </source>
</evidence>
<evidence type="ECO:0000259" key="1">
    <source>
        <dbReference type="PROSITE" id="PS50943"/>
    </source>
</evidence>
<comment type="caution">
    <text evidence="2">The sequence shown here is derived from an EMBL/GenBank/DDBJ whole genome shotgun (WGS) entry which is preliminary data.</text>
</comment>
<dbReference type="CDD" id="cd00093">
    <property type="entry name" value="HTH_XRE"/>
    <property type="match status" value="1"/>
</dbReference>
<organism evidence="2 3">
    <name type="scientific">Bacillus pumilus</name>
    <name type="common">Bacillus mesentericus</name>
    <dbReference type="NCBI Taxonomy" id="1408"/>
    <lineage>
        <taxon>Bacteria</taxon>
        <taxon>Bacillati</taxon>
        <taxon>Bacillota</taxon>
        <taxon>Bacilli</taxon>
        <taxon>Bacillales</taxon>
        <taxon>Bacillaceae</taxon>
        <taxon>Bacillus</taxon>
    </lineage>
</organism>
<dbReference type="InterPro" id="IPR010982">
    <property type="entry name" value="Lambda_DNA-bd_dom_sf"/>
</dbReference>
<sequence length="79" mass="8999">MVFTNRLREIRKGVGMSISELARRTEMSRANITKIELHGQEPSGFTMLRIASVLNKDPRDIFFESSGTQELQDKKENTG</sequence>
<dbReference type="AlphaFoldDB" id="A0A2A5ITK3"/>
<dbReference type="Proteomes" id="UP000228754">
    <property type="component" value="Unassembled WGS sequence"/>
</dbReference>
<dbReference type="SUPFAM" id="SSF47413">
    <property type="entry name" value="lambda repressor-like DNA-binding domains"/>
    <property type="match status" value="1"/>
</dbReference>
<protein>
    <submittedName>
        <fullName evidence="2">Transcriptional regulator</fullName>
    </submittedName>
</protein>
<dbReference type="PROSITE" id="PS50943">
    <property type="entry name" value="HTH_CROC1"/>
    <property type="match status" value="1"/>
</dbReference>
<accession>A0A2A5ITK3</accession>
<dbReference type="InterPro" id="IPR001387">
    <property type="entry name" value="Cro/C1-type_HTH"/>
</dbReference>
<proteinExistence type="predicted"/>
<feature type="domain" description="HTH cro/C1-type" evidence="1">
    <location>
        <begin position="7"/>
        <end position="61"/>
    </location>
</feature>